<dbReference type="PROSITE" id="PS51257">
    <property type="entry name" value="PROKAR_LIPOPROTEIN"/>
    <property type="match status" value="1"/>
</dbReference>
<dbReference type="EMBL" id="JAYDYW010000014">
    <property type="protein sequence ID" value="MEE1675568.1"/>
    <property type="molecule type" value="Genomic_DNA"/>
</dbReference>
<gene>
    <name evidence="2" type="ORF">SNR37_000894</name>
</gene>
<protein>
    <recommendedName>
        <fullName evidence="4">Lipoprotein</fullName>
    </recommendedName>
</protein>
<comment type="caution">
    <text evidence="2">The sequence shown here is derived from an EMBL/GenBank/DDBJ whole genome shotgun (WGS) entry which is preliminary data.</text>
</comment>
<keyword evidence="1" id="KW-0732">Signal</keyword>
<feature type="chain" id="PRO_5046276154" description="Lipoprotein" evidence="1">
    <location>
        <begin position="22"/>
        <end position="238"/>
    </location>
</feature>
<name>A0ABU7G833_9ALTE</name>
<sequence>MTSFGTKVVIVLLILLTQGCASTPTKKLEVAENAKIGVMFRTNENPLYVHVGTTMFQNETRFLDESWELEAYTIKYLESALKPDVSVELINSEALTSANQIVDAGWSSLTLTKELEPELSKLASERNLSVLLIIDKYEASVEANSTVTAEGYGVFTRCMLGICHAEPLRNVAVRVFSLDPAMYITSGNYTNSVFQALVETELPNIPEKISPEAIEVVKNEFFTIFSKEIDYALERSGL</sequence>
<evidence type="ECO:0000256" key="1">
    <source>
        <dbReference type="SAM" id="SignalP"/>
    </source>
</evidence>
<evidence type="ECO:0000313" key="3">
    <source>
        <dbReference type="Proteomes" id="UP001310248"/>
    </source>
</evidence>
<evidence type="ECO:0008006" key="4">
    <source>
        <dbReference type="Google" id="ProtNLM"/>
    </source>
</evidence>
<feature type="signal peptide" evidence="1">
    <location>
        <begin position="1"/>
        <end position="21"/>
    </location>
</feature>
<dbReference type="RefSeq" id="WP_329776424.1">
    <property type="nucleotide sequence ID" value="NZ_JAYDYW010000014.1"/>
</dbReference>
<organism evidence="2 3">
    <name type="scientific">Agarivorans aestuarii</name>
    <dbReference type="NCBI Taxonomy" id="1563703"/>
    <lineage>
        <taxon>Bacteria</taxon>
        <taxon>Pseudomonadati</taxon>
        <taxon>Pseudomonadota</taxon>
        <taxon>Gammaproteobacteria</taxon>
        <taxon>Alteromonadales</taxon>
        <taxon>Alteromonadaceae</taxon>
        <taxon>Agarivorans</taxon>
    </lineage>
</organism>
<reference evidence="3" key="1">
    <citation type="submission" date="2023-07" db="EMBL/GenBank/DDBJ databases">
        <title>Draft genome sequence of Agarivorans aestuarii strain ZMCS4, a CAZymes producing bacteria isolated from the marine brown algae Clodostephus spongiosus.</title>
        <authorList>
            <person name="Lorente B."/>
            <person name="Cabral C."/>
            <person name="Frias J."/>
            <person name="Faria J."/>
            <person name="Toubarro D."/>
        </authorList>
    </citation>
    <scope>NUCLEOTIDE SEQUENCE [LARGE SCALE GENOMIC DNA]</scope>
    <source>
        <strain evidence="3">ZMCS4</strain>
    </source>
</reference>
<evidence type="ECO:0000313" key="2">
    <source>
        <dbReference type="EMBL" id="MEE1675568.1"/>
    </source>
</evidence>
<dbReference type="Proteomes" id="UP001310248">
    <property type="component" value="Unassembled WGS sequence"/>
</dbReference>
<proteinExistence type="predicted"/>
<accession>A0ABU7G833</accession>
<keyword evidence="3" id="KW-1185">Reference proteome</keyword>